<sequence length="471" mass="49886">MSDEMYDLIIIGAGPGGYVAAIRAAQLGMKVAVVERGERLGGVCLNEGCIPSKALLDSSELFALARDKFALHGIGINAPTLDLTKMMARKDDVVKKLTDGIAFLFKKNKIIRILGTAKLGAAGNGERRAVEVLGAGGEKQAIVGKHILLATGSQAIEVPGLPFDGETVVSAREALSFPEVPEHLLVIGGGYIGLELGSVWLRLGSRVTVVEMLPNILPNTDRQVADTLLRSLKKQGMGFMLGAKVEGLQKKDGKASVTVNVAGKGEQLSCDRVLVAVGRKSLTDGLGGEEAGIAFDCGRIRVDDNFATSVPGIYAIGDLIHGPLLAHKAMMEGEVFAERLAGQASVVDYEFIPGIIYTWPEAASVGKTEEQLQAESLSYSVGRFNFMANGRARCMDETEGFVKVLAHKDTGRVLGVHIIGPRASDMIAEGVTVMTYGGTAEDIALTFHAHPTLSEAVKEAALDVEKRAIHA</sequence>
<dbReference type="PROSITE" id="PS00076">
    <property type="entry name" value="PYRIDINE_REDOX_1"/>
    <property type="match status" value="1"/>
</dbReference>
<dbReference type="PRINTS" id="PR00411">
    <property type="entry name" value="PNDRDTASEI"/>
</dbReference>
<dbReference type="GO" id="GO:0005737">
    <property type="term" value="C:cytoplasm"/>
    <property type="evidence" value="ECO:0007669"/>
    <property type="project" value="UniProtKB-ARBA"/>
</dbReference>
<dbReference type="KEGG" id="geo:Geob_1950"/>
<proteinExistence type="inferred from homology"/>
<dbReference type="PANTHER" id="PTHR22912:SF151">
    <property type="entry name" value="DIHYDROLIPOYL DEHYDROGENASE, MITOCHONDRIAL"/>
    <property type="match status" value="1"/>
</dbReference>
<evidence type="ECO:0000256" key="12">
    <source>
        <dbReference type="PIRSR" id="PIRSR000350-4"/>
    </source>
</evidence>
<feature type="domain" description="FAD/NAD(P)-binding" evidence="15">
    <location>
        <begin position="6"/>
        <end position="333"/>
    </location>
</feature>
<dbReference type="GO" id="GO:0006103">
    <property type="term" value="P:2-oxoglutarate metabolic process"/>
    <property type="evidence" value="ECO:0007669"/>
    <property type="project" value="TreeGrafter"/>
</dbReference>
<dbReference type="InterPro" id="IPR023753">
    <property type="entry name" value="FAD/NAD-binding_dom"/>
</dbReference>
<keyword evidence="7" id="KW-1015">Disulfide bond</keyword>
<dbReference type="HOGENOM" id="CLU_016755_0_1_7"/>
<dbReference type="InterPro" id="IPR016156">
    <property type="entry name" value="FAD/NAD-linked_Rdtase_dimer_sf"/>
</dbReference>
<evidence type="ECO:0000256" key="3">
    <source>
        <dbReference type="ARBA" id="ARBA00022630"/>
    </source>
</evidence>
<evidence type="ECO:0000259" key="15">
    <source>
        <dbReference type="Pfam" id="PF07992"/>
    </source>
</evidence>
<evidence type="ECO:0000256" key="9">
    <source>
        <dbReference type="ARBA" id="ARBA00049187"/>
    </source>
</evidence>
<reference evidence="16 17" key="1">
    <citation type="submission" date="2009-01" db="EMBL/GenBank/DDBJ databases">
        <title>Complete sequence of Geobacter sp. FRC-32.</title>
        <authorList>
            <consortium name="US DOE Joint Genome Institute"/>
            <person name="Lucas S."/>
            <person name="Copeland A."/>
            <person name="Lapidus A."/>
            <person name="Glavina del Rio T."/>
            <person name="Dalin E."/>
            <person name="Tice H."/>
            <person name="Bruce D."/>
            <person name="Goodwin L."/>
            <person name="Pitluck S."/>
            <person name="Saunders E."/>
            <person name="Brettin T."/>
            <person name="Detter J.C."/>
            <person name="Han C."/>
            <person name="Larimer F."/>
            <person name="Land M."/>
            <person name="Hauser L."/>
            <person name="Kyrpides N."/>
            <person name="Ovchinnikova G."/>
            <person name="Kostka J."/>
            <person name="Richardson P."/>
        </authorList>
    </citation>
    <scope>NUCLEOTIDE SEQUENCE [LARGE SCALE GENOMIC DNA]</scope>
    <source>
        <strain evidence="17">DSM 22248 / JCM 15807 / FRC-32</strain>
    </source>
</reference>
<dbReference type="OrthoDB" id="9786429at2"/>
<dbReference type="PIRSF" id="PIRSF000350">
    <property type="entry name" value="Mercury_reductase_MerA"/>
    <property type="match status" value="1"/>
</dbReference>
<dbReference type="InterPro" id="IPR012999">
    <property type="entry name" value="Pyr_OxRdtase_I_AS"/>
</dbReference>
<dbReference type="Proteomes" id="UP000007721">
    <property type="component" value="Chromosome"/>
</dbReference>
<dbReference type="InterPro" id="IPR036188">
    <property type="entry name" value="FAD/NAD-bd_sf"/>
</dbReference>
<dbReference type="NCBIfam" id="TIGR01350">
    <property type="entry name" value="lipoamide_DH"/>
    <property type="match status" value="1"/>
</dbReference>
<evidence type="ECO:0000256" key="1">
    <source>
        <dbReference type="ARBA" id="ARBA00007532"/>
    </source>
</evidence>
<keyword evidence="17" id="KW-1185">Reference proteome</keyword>
<evidence type="ECO:0000256" key="6">
    <source>
        <dbReference type="ARBA" id="ARBA00023027"/>
    </source>
</evidence>
<dbReference type="Pfam" id="PF07992">
    <property type="entry name" value="Pyr_redox_2"/>
    <property type="match status" value="1"/>
</dbReference>
<keyword evidence="4 11" id="KW-0274">FAD</keyword>
<evidence type="ECO:0000256" key="7">
    <source>
        <dbReference type="ARBA" id="ARBA00023157"/>
    </source>
</evidence>
<dbReference type="InterPro" id="IPR001100">
    <property type="entry name" value="Pyr_nuc-diS_OxRdtase"/>
</dbReference>
<evidence type="ECO:0000256" key="8">
    <source>
        <dbReference type="ARBA" id="ARBA00023284"/>
    </source>
</evidence>
<feature type="binding site" evidence="11">
    <location>
        <begin position="151"/>
        <end position="153"/>
    </location>
    <ligand>
        <name>FAD</name>
        <dbReference type="ChEBI" id="CHEBI:57692"/>
    </ligand>
</feature>
<keyword evidence="11" id="KW-0547">Nucleotide-binding</keyword>
<dbReference type="GO" id="GO:0050660">
    <property type="term" value="F:flavin adenine dinucleotide binding"/>
    <property type="evidence" value="ECO:0007669"/>
    <property type="project" value="InterPro"/>
</dbReference>
<feature type="disulfide bond" description="Redox-active" evidence="12">
    <location>
        <begin position="44"/>
        <end position="49"/>
    </location>
</feature>
<evidence type="ECO:0000256" key="13">
    <source>
        <dbReference type="RuleBase" id="RU003692"/>
    </source>
</evidence>
<evidence type="ECO:0000256" key="4">
    <source>
        <dbReference type="ARBA" id="ARBA00022827"/>
    </source>
</evidence>
<feature type="binding site" evidence="11">
    <location>
        <position position="211"/>
    </location>
    <ligand>
        <name>NAD(+)</name>
        <dbReference type="ChEBI" id="CHEBI:57540"/>
    </ligand>
</feature>
<dbReference type="RefSeq" id="WP_012647036.1">
    <property type="nucleotide sequence ID" value="NC_011979.1"/>
</dbReference>
<dbReference type="Gene3D" id="3.30.390.30">
    <property type="match status" value="1"/>
</dbReference>
<keyword evidence="8 13" id="KW-0676">Redox-active center</keyword>
<evidence type="ECO:0000313" key="17">
    <source>
        <dbReference type="Proteomes" id="UP000007721"/>
    </source>
</evidence>
<dbReference type="EC" id="1.8.1.4" evidence="2 13"/>
<name>B9M841_GEODF</name>
<comment type="miscellaneous">
    <text evidence="13">The active site is a redox-active disulfide bond.</text>
</comment>
<dbReference type="SUPFAM" id="SSF51905">
    <property type="entry name" value="FAD/NAD(P)-binding domain"/>
    <property type="match status" value="1"/>
</dbReference>
<dbReference type="InterPro" id="IPR006258">
    <property type="entry name" value="Lipoamide_DH"/>
</dbReference>
<evidence type="ECO:0000313" key="16">
    <source>
        <dbReference type="EMBL" id="ACM20307.1"/>
    </source>
</evidence>
<dbReference type="eggNOG" id="COG1249">
    <property type="taxonomic scope" value="Bacteria"/>
</dbReference>
<evidence type="ECO:0000259" key="14">
    <source>
        <dbReference type="Pfam" id="PF02852"/>
    </source>
</evidence>
<feature type="binding site" evidence="11">
    <location>
        <position position="318"/>
    </location>
    <ligand>
        <name>FAD</name>
        <dbReference type="ChEBI" id="CHEBI:57692"/>
    </ligand>
</feature>
<dbReference type="AlphaFoldDB" id="B9M841"/>
<dbReference type="PRINTS" id="PR00368">
    <property type="entry name" value="FADPNR"/>
</dbReference>
<comment type="similarity">
    <text evidence="1 13">Belongs to the class-I pyridine nucleotide-disulfide oxidoreductase family.</text>
</comment>
<evidence type="ECO:0000256" key="10">
    <source>
        <dbReference type="PIRSR" id="PIRSR000350-2"/>
    </source>
</evidence>
<evidence type="ECO:0000256" key="5">
    <source>
        <dbReference type="ARBA" id="ARBA00023002"/>
    </source>
</evidence>
<keyword evidence="6 11" id="KW-0520">NAD</keyword>
<dbReference type="EMBL" id="CP001390">
    <property type="protein sequence ID" value="ACM20307.1"/>
    <property type="molecule type" value="Genomic_DNA"/>
</dbReference>
<feature type="active site" description="Proton acceptor" evidence="10">
    <location>
        <position position="450"/>
    </location>
</feature>
<organism evidence="16 17">
    <name type="scientific">Geotalea daltonii (strain DSM 22248 / JCM 15807 / FRC-32)</name>
    <name type="common">Geobacter daltonii</name>
    <dbReference type="NCBI Taxonomy" id="316067"/>
    <lineage>
        <taxon>Bacteria</taxon>
        <taxon>Pseudomonadati</taxon>
        <taxon>Thermodesulfobacteriota</taxon>
        <taxon>Desulfuromonadia</taxon>
        <taxon>Geobacterales</taxon>
        <taxon>Geobacteraceae</taxon>
        <taxon>Geotalea</taxon>
    </lineage>
</organism>
<feature type="binding site" evidence="11">
    <location>
        <position position="278"/>
    </location>
    <ligand>
        <name>NAD(+)</name>
        <dbReference type="ChEBI" id="CHEBI:57540"/>
    </ligand>
</feature>
<accession>B9M841</accession>
<comment type="catalytic activity">
    <reaction evidence="9 13">
        <text>N(6)-[(R)-dihydrolipoyl]-L-lysyl-[protein] + NAD(+) = N(6)-[(R)-lipoyl]-L-lysyl-[protein] + NADH + H(+)</text>
        <dbReference type="Rhea" id="RHEA:15045"/>
        <dbReference type="Rhea" id="RHEA-COMP:10474"/>
        <dbReference type="Rhea" id="RHEA-COMP:10475"/>
        <dbReference type="ChEBI" id="CHEBI:15378"/>
        <dbReference type="ChEBI" id="CHEBI:57540"/>
        <dbReference type="ChEBI" id="CHEBI:57945"/>
        <dbReference type="ChEBI" id="CHEBI:83099"/>
        <dbReference type="ChEBI" id="CHEBI:83100"/>
        <dbReference type="EC" id="1.8.1.4"/>
    </reaction>
</comment>
<dbReference type="STRING" id="316067.Geob_1950"/>
<dbReference type="InterPro" id="IPR004099">
    <property type="entry name" value="Pyr_nucl-diS_OxRdtase_dimer"/>
</dbReference>
<dbReference type="PANTHER" id="PTHR22912">
    <property type="entry name" value="DISULFIDE OXIDOREDUCTASE"/>
    <property type="match status" value="1"/>
</dbReference>
<feature type="binding site" evidence="11">
    <location>
        <begin position="188"/>
        <end position="195"/>
    </location>
    <ligand>
        <name>NAD(+)</name>
        <dbReference type="ChEBI" id="CHEBI:57540"/>
    </ligand>
</feature>
<dbReference type="Gene3D" id="3.50.50.60">
    <property type="entry name" value="FAD/NAD(P)-binding domain"/>
    <property type="match status" value="2"/>
</dbReference>
<feature type="domain" description="Pyridine nucleotide-disulphide oxidoreductase dimerisation" evidence="14">
    <location>
        <begin position="352"/>
        <end position="461"/>
    </location>
</feature>
<dbReference type="InterPro" id="IPR050151">
    <property type="entry name" value="Class-I_Pyr_Nuc-Dis_Oxidored"/>
</dbReference>
<dbReference type="Pfam" id="PF02852">
    <property type="entry name" value="Pyr_redox_dim"/>
    <property type="match status" value="1"/>
</dbReference>
<gene>
    <name evidence="16" type="primary">lpdA-1</name>
    <name evidence="16" type="ordered locus">Geob_1950</name>
</gene>
<dbReference type="FunFam" id="3.30.390.30:FF:000001">
    <property type="entry name" value="Dihydrolipoyl dehydrogenase"/>
    <property type="match status" value="1"/>
</dbReference>
<protein>
    <recommendedName>
        <fullName evidence="2 13">Dihydrolipoyl dehydrogenase</fullName>
        <ecNumber evidence="2 13">1.8.1.4</ecNumber>
    </recommendedName>
</protein>
<dbReference type="SUPFAM" id="SSF55424">
    <property type="entry name" value="FAD/NAD-linked reductases, dimerisation (C-terminal) domain"/>
    <property type="match status" value="1"/>
</dbReference>
<evidence type="ECO:0000256" key="11">
    <source>
        <dbReference type="PIRSR" id="PIRSR000350-3"/>
    </source>
</evidence>
<keyword evidence="3 13" id="KW-0285">Flavoprotein</keyword>
<feature type="binding site" evidence="11">
    <location>
        <position position="53"/>
    </location>
    <ligand>
        <name>FAD</name>
        <dbReference type="ChEBI" id="CHEBI:57692"/>
    </ligand>
</feature>
<keyword evidence="5 13" id="KW-0560">Oxidoreductase</keyword>
<evidence type="ECO:0000256" key="2">
    <source>
        <dbReference type="ARBA" id="ARBA00012608"/>
    </source>
</evidence>
<dbReference type="GO" id="GO:0004148">
    <property type="term" value="F:dihydrolipoyl dehydrogenase (NADH) activity"/>
    <property type="evidence" value="ECO:0007669"/>
    <property type="project" value="UniProtKB-EC"/>
</dbReference>
<comment type="cofactor">
    <cofactor evidence="11 13">
        <name>FAD</name>
        <dbReference type="ChEBI" id="CHEBI:57692"/>
    </cofactor>
    <text evidence="11 13">Binds 1 FAD per subunit.</text>
</comment>